<accession>A0A2P5ACM5</accession>
<keyword evidence="1" id="KW-0808">Transferase</keyword>
<dbReference type="GO" id="GO:0016787">
    <property type="term" value="F:hydrolase activity"/>
    <property type="evidence" value="ECO:0007669"/>
    <property type="project" value="UniProtKB-KW"/>
</dbReference>
<evidence type="ECO:0000256" key="5">
    <source>
        <dbReference type="ARBA" id="ARBA00022801"/>
    </source>
</evidence>
<keyword evidence="4" id="KW-0255">Endonuclease</keyword>
<dbReference type="GO" id="GO:0003964">
    <property type="term" value="F:RNA-directed DNA polymerase activity"/>
    <property type="evidence" value="ECO:0007669"/>
    <property type="project" value="UniProtKB-KW"/>
</dbReference>
<evidence type="ECO:0000256" key="3">
    <source>
        <dbReference type="ARBA" id="ARBA00022722"/>
    </source>
</evidence>
<keyword evidence="9" id="KW-1185">Reference proteome</keyword>
<evidence type="ECO:0000259" key="7">
    <source>
        <dbReference type="Pfam" id="PF17917"/>
    </source>
</evidence>
<sequence>MPLTQLTTKSNKFIWTDECEKSFQELKQRLISAPVLTIPLGTEGFVIYSDASKQGLGCVLMNGKVIAYASRQLKDYECNYPIHDIELAAVVFALKIWRHYLYGIHCKIFTDHKSLKYLFTQKELNMRQRRWLELVKDYDCDINLSSRESQCCRGCTQQKII</sequence>
<dbReference type="STRING" id="63057.A0A2P5ACM5"/>
<dbReference type="InterPro" id="IPR041373">
    <property type="entry name" value="RT_RNaseH"/>
</dbReference>
<dbReference type="EMBL" id="JXTC01000946">
    <property type="protein sequence ID" value="PON34285.1"/>
    <property type="molecule type" value="Genomic_DNA"/>
</dbReference>
<evidence type="ECO:0000256" key="1">
    <source>
        <dbReference type="ARBA" id="ARBA00022679"/>
    </source>
</evidence>
<comment type="caution">
    <text evidence="8">The sequence shown here is derived from an EMBL/GenBank/DDBJ whole genome shotgun (WGS) entry which is preliminary data.</text>
</comment>
<proteinExistence type="predicted"/>
<evidence type="ECO:0000256" key="6">
    <source>
        <dbReference type="ARBA" id="ARBA00022918"/>
    </source>
</evidence>
<keyword evidence="6" id="KW-0695">RNA-directed DNA polymerase</keyword>
<dbReference type="Proteomes" id="UP000237000">
    <property type="component" value="Unassembled WGS sequence"/>
</dbReference>
<protein>
    <submittedName>
        <fullName evidence="8">Ribonuclease H-like domain containing protein</fullName>
    </submittedName>
</protein>
<dbReference type="CDD" id="cd09274">
    <property type="entry name" value="RNase_HI_RT_Ty3"/>
    <property type="match status" value="1"/>
</dbReference>
<evidence type="ECO:0000256" key="2">
    <source>
        <dbReference type="ARBA" id="ARBA00022695"/>
    </source>
</evidence>
<dbReference type="InParanoid" id="A0A2P5ACM5"/>
<evidence type="ECO:0000256" key="4">
    <source>
        <dbReference type="ARBA" id="ARBA00022759"/>
    </source>
</evidence>
<dbReference type="PANTHER" id="PTHR34072">
    <property type="entry name" value="ENZYMATIC POLYPROTEIN-RELATED"/>
    <property type="match status" value="1"/>
</dbReference>
<dbReference type="InterPro" id="IPR043128">
    <property type="entry name" value="Rev_trsase/Diguanyl_cyclase"/>
</dbReference>
<dbReference type="AlphaFoldDB" id="A0A2P5ACM5"/>
<dbReference type="InterPro" id="IPR043502">
    <property type="entry name" value="DNA/RNA_pol_sf"/>
</dbReference>
<organism evidence="8 9">
    <name type="scientific">Trema orientale</name>
    <name type="common">Charcoal tree</name>
    <name type="synonym">Celtis orientalis</name>
    <dbReference type="NCBI Taxonomy" id="63057"/>
    <lineage>
        <taxon>Eukaryota</taxon>
        <taxon>Viridiplantae</taxon>
        <taxon>Streptophyta</taxon>
        <taxon>Embryophyta</taxon>
        <taxon>Tracheophyta</taxon>
        <taxon>Spermatophyta</taxon>
        <taxon>Magnoliopsida</taxon>
        <taxon>eudicotyledons</taxon>
        <taxon>Gunneridae</taxon>
        <taxon>Pentapetalae</taxon>
        <taxon>rosids</taxon>
        <taxon>fabids</taxon>
        <taxon>Rosales</taxon>
        <taxon>Cannabaceae</taxon>
        <taxon>Trema</taxon>
    </lineage>
</organism>
<evidence type="ECO:0000313" key="8">
    <source>
        <dbReference type="EMBL" id="PON34285.1"/>
    </source>
</evidence>
<dbReference type="PANTHER" id="PTHR34072:SF52">
    <property type="entry name" value="RIBONUCLEASE H"/>
    <property type="match status" value="1"/>
</dbReference>
<evidence type="ECO:0000313" key="9">
    <source>
        <dbReference type="Proteomes" id="UP000237000"/>
    </source>
</evidence>
<dbReference type="Pfam" id="PF17917">
    <property type="entry name" value="RT_RNaseH"/>
    <property type="match status" value="1"/>
</dbReference>
<keyword evidence="5" id="KW-0378">Hydrolase</keyword>
<feature type="domain" description="Reverse transcriptase RNase H-like" evidence="7">
    <location>
        <begin position="44"/>
        <end position="138"/>
    </location>
</feature>
<keyword evidence="3" id="KW-0540">Nuclease</keyword>
<gene>
    <name evidence="8" type="ORF">TorRG33x02_353610</name>
</gene>
<dbReference type="SUPFAM" id="SSF56672">
    <property type="entry name" value="DNA/RNA polymerases"/>
    <property type="match status" value="1"/>
</dbReference>
<keyword evidence="2" id="KW-0548">Nucleotidyltransferase</keyword>
<name>A0A2P5ACM5_TREOI</name>
<reference evidence="9" key="1">
    <citation type="submission" date="2016-06" db="EMBL/GenBank/DDBJ databases">
        <title>Parallel loss of symbiosis genes in relatives of nitrogen-fixing non-legume Parasponia.</title>
        <authorList>
            <person name="Van Velzen R."/>
            <person name="Holmer R."/>
            <person name="Bu F."/>
            <person name="Rutten L."/>
            <person name="Van Zeijl A."/>
            <person name="Liu W."/>
            <person name="Santuari L."/>
            <person name="Cao Q."/>
            <person name="Sharma T."/>
            <person name="Shen D."/>
            <person name="Roswanjaya Y."/>
            <person name="Wardhani T."/>
            <person name="Kalhor M.S."/>
            <person name="Jansen J."/>
            <person name="Van den Hoogen J."/>
            <person name="Gungor B."/>
            <person name="Hartog M."/>
            <person name="Hontelez J."/>
            <person name="Verver J."/>
            <person name="Yang W.-C."/>
            <person name="Schijlen E."/>
            <person name="Repin R."/>
            <person name="Schilthuizen M."/>
            <person name="Schranz E."/>
            <person name="Heidstra R."/>
            <person name="Miyata K."/>
            <person name="Fedorova E."/>
            <person name="Kohlen W."/>
            <person name="Bisseling T."/>
            <person name="Smit S."/>
            <person name="Geurts R."/>
        </authorList>
    </citation>
    <scope>NUCLEOTIDE SEQUENCE [LARGE SCALE GENOMIC DNA]</scope>
    <source>
        <strain evidence="9">cv. RG33-2</strain>
    </source>
</reference>
<dbReference type="OrthoDB" id="111931at2759"/>
<dbReference type="Gene3D" id="3.30.70.270">
    <property type="match status" value="1"/>
</dbReference>
<dbReference type="GO" id="GO:0004519">
    <property type="term" value="F:endonuclease activity"/>
    <property type="evidence" value="ECO:0007669"/>
    <property type="project" value="UniProtKB-KW"/>
</dbReference>